<keyword evidence="1" id="KW-0732">Signal</keyword>
<dbReference type="Proteomes" id="UP001485459">
    <property type="component" value="Chromosome"/>
</dbReference>
<sequence length="137" mass="14953">MKMKIITLAISVALLAACQQSSQPAQSPQSPIKKGMVKVSILYPNGEGKHFDMDYYVKTHMPLVATLLGDSLKALSIDKGIGSGRPGPMPYLAIGHLYFERLSAYEGALAPYTDTIRKDILKYTNIAPVIQISEVLE</sequence>
<protein>
    <submittedName>
        <fullName evidence="3">EthD family reductase</fullName>
    </submittedName>
</protein>
<dbReference type="NCBIfam" id="TIGR02118">
    <property type="entry name" value="EthD family reductase"/>
    <property type="match status" value="1"/>
</dbReference>
<evidence type="ECO:0000313" key="4">
    <source>
        <dbReference type="Proteomes" id="UP001485459"/>
    </source>
</evidence>
<dbReference type="PANTHER" id="PTHR40260:SF2">
    <property type="entry name" value="BLR8190 PROTEIN"/>
    <property type="match status" value="1"/>
</dbReference>
<feature type="signal peptide" evidence="1">
    <location>
        <begin position="1"/>
        <end position="25"/>
    </location>
</feature>
<proteinExistence type="predicted"/>
<organism evidence="3 4">
    <name type="scientific">Chitinophaga pollutisoli</name>
    <dbReference type="NCBI Taxonomy" id="3133966"/>
    <lineage>
        <taxon>Bacteria</taxon>
        <taxon>Pseudomonadati</taxon>
        <taxon>Bacteroidota</taxon>
        <taxon>Chitinophagia</taxon>
        <taxon>Chitinophagales</taxon>
        <taxon>Chitinophagaceae</taxon>
        <taxon>Chitinophaga</taxon>
    </lineage>
</organism>
<feature type="domain" description="EthD" evidence="2">
    <location>
        <begin position="53"/>
        <end position="123"/>
    </location>
</feature>
<dbReference type="EMBL" id="CP149822">
    <property type="protein sequence ID" value="WZN42533.1"/>
    <property type="molecule type" value="Genomic_DNA"/>
</dbReference>
<evidence type="ECO:0000256" key="1">
    <source>
        <dbReference type="SAM" id="SignalP"/>
    </source>
</evidence>
<dbReference type="SUPFAM" id="SSF54909">
    <property type="entry name" value="Dimeric alpha+beta barrel"/>
    <property type="match status" value="1"/>
</dbReference>
<dbReference type="InterPro" id="IPR011008">
    <property type="entry name" value="Dimeric_a/b-barrel"/>
</dbReference>
<dbReference type="PROSITE" id="PS51257">
    <property type="entry name" value="PROKAR_LIPOPROTEIN"/>
    <property type="match status" value="1"/>
</dbReference>
<accession>A0ABZ2YSU4</accession>
<gene>
    <name evidence="3" type="ORF">WJU16_05735</name>
</gene>
<dbReference type="RefSeq" id="WP_341837367.1">
    <property type="nucleotide sequence ID" value="NZ_CP149822.1"/>
</dbReference>
<reference evidence="4" key="1">
    <citation type="submission" date="2024-03" db="EMBL/GenBank/DDBJ databases">
        <title>Chitinophaga horti sp. nov., isolated from garden soil.</title>
        <authorList>
            <person name="Lee D.S."/>
            <person name="Han D.M."/>
            <person name="Baek J.H."/>
            <person name="Choi D.G."/>
            <person name="Jeon J.H."/>
            <person name="Jeon C.O."/>
        </authorList>
    </citation>
    <scope>NUCLEOTIDE SEQUENCE [LARGE SCALE GENOMIC DNA]</scope>
    <source>
        <strain evidence="4">GPA1</strain>
    </source>
</reference>
<keyword evidence="4" id="KW-1185">Reference proteome</keyword>
<name>A0ABZ2YSU4_9BACT</name>
<dbReference type="PANTHER" id="PTHR40260">
    <property type="entry name" value="BLR8190 PROTEIN"/>
    <property type="match status" value="1"/>
</dbReference>
<feature type="chain" id="PRO_5047157332" evidence="1">
    <location>
        <begin position="26"/>
        <end position="137"/>
    </location>
</feature>
<evidence type="ECO:0000259" key="2">
    <source>
        <dbReference type="Pfam" id="PF07110"/>
    </source>
</evidence>
<dbReference type="Gene3D" id="3.30.70.100">
    <property type="match status" value="1"/>
</dbReference>
<dbReference type="InterPro" id="IPR009799">
    <property type="entry name" value="EthD_dom"/>
</dbReference>
<evidence type="ECO:0000313" key="3">
    <source>
        <dbReference type="EMBL" id="WZN42533.1"/>
    </source>
</evidence>
<dbReference type="Pfam" id="PF07110">
    <property type="entry name" value="EthD"/>
    <property type="match status" value="1"/>
</dbReference>